<keyword evidence="1" id="KW-1185">Reference proteome</keyword>
<sequence length="297" mass="34829">MLEYNFNVDVEAVANWLTSLEKMLSAANEIENVEDLMVEIGRNEYISTELSDMESIMVDLENRVNELTYNHLNGEAIKSKYSSLTDRNVLLATALARNKNETDSASRGIVMKLRYDDILEWMNNFKARLNDPYYGCLILMILGSTLAEIIRLIKENEKVDDTLNTYRNLSQQLLKDVEAESSLYVKRTNLYERVMELGDSWEELLNIYNVRRQHLEQAHDVYDYYYEVREAMNWLEEVEMCYTTSYLNDEDVHLLHIDRVKQLMDQVVSFGTRIDELSDKAQQFNVIGNNFISRFKS</sequence>
<dbReference type="SUPFAM" id="SSF46966">
    <property type="entry name" value="Spectrin repeat"/>
    <property type="match status" value="2"/>
</dbReference>
<protein>
    <submittedName>
        <fullName evidence="2">Spectrin beta chain-like</fullName>
    </submittedName>
</protein>
<evidence type="ECO:0000313" key="2">
    <source>
        <dbReference type="RefSeq" id="XP_036354446.1"/>
    </source>
</evidence>
<proteinExistence type="predicted"/>
<gene>
    <name evidence="2" type="primary">LOC118760931</name>
</gene>
<organism evidence="1 2">
    <name type="scientific">Octopus sinensis</name>
    <name type="common">East Asian common octopus</name>
    <dbReference type="NCBI Taxonomy" id="2607531"/>
    <lineage>
        <taxon>Eukaryota</taxon>
        <taxon>Metazoa</taxon>
        <taxon>Spiralia</taxon>
        <taxon>Lophotrochozoa</taxon>
        <taxon>Mollusca</taxon>
        <taxon>Cephalopoda</taxon>
        <taxon>Coleoidea</taxon>
        <taxon>Octopodiformes</taxon>
        <taxon>Octopoda</taxon>
        <taxon>Incirrata</taxon>
        <taxon>Octopodidae</taxon>
        <taxon>Octopus</taxon>
    </lineage>
</organism>
<evidence type="ECO:0000313" key="1">
    <source>
        <dbReference type="Proteomes" id="UP000515154"/>
    </source>
</evidence>
<dbReference type="KEGG" id="osn:118760931"/>
<accession>A0A7E6EFW1</accession>
<reference evidence="2" key="1">
    <citation type="submission" date="2025-08" db="UniProtKB">
        <authorList>
            <consortium name="RefSeq"/>
        </authorList>
    </citation>
    <scope>IDENTIFICATION</scope>
</reference>
<name>A0A7E6EFW1_9MOLL</name>
<dbReference type="Gene3D" id="1.20.58.60">
    <property type="match status" value="1"/>
</dbReference>
<dbReference type="RefSeq" id="XP_036354446.1">
    <property type="nucleotide sequence ID" value="XM_036498553.1"/>
</dbReference>
<dbReference type="AlphaFoldDB" id="A0A7E6EFW1"/>
<dbReference type="Proteomes" id="UP000515154">
    <property type="component" value="Unplaced"/>
</dbReference>
<dbReference type="PANTHER" id="PTHR11915">
    <property type="entry name" value="SPECTRIN/FILAMIN RELATED CYTOSKELETAL PROTEIN"/>
    <property type="match status" value="1"/>
</dbReference>